<dbReference type="InterPro" id="IPR036388">
    <property type="entry name" value="WH-like_DNA-bd_sf"/>
</dbReference>
<dbReference type="PANTHER" id="PTHR33164">
    <property type="entry name" value="TRANSCRIPTIONAL REGULATOR, MARR FAMILY"/>
    <property type="match status" value="1"/>
</dbReference>
<feature type="domain" description="HTH marR-type" evidence="2">
    <location>
        <begin position="1"/>
        <end position="142"/>
    </location>
</feature>
<dbReference type="PROSITE" id="PS50995">
    <property type="entry name" value="HTH_MARR_2"/>
    <property type="match status" value="1"/>
</dbReference>
<dbReference type="Gene3D" id="1.10.10.10">
    <property type="entry name" value="Winged helix-like DNA-binding domain superfamily/Winged helix DNA-binding domain"/>
    <property type="match status" value="1"/>
</dbReference>
<reference evidence="3 4" key="1">
    <citation type="submission" date="2016-10" db="EMBL/GenBank/DDBJ databases">
        <authorList>
            <person name="de Groot N.N."/>
        </authorList>
    </citation>
    <scope>NUCLEOTIDE SEQUENCE [LARGE SCALE GENOMIC DNA]</scope>
    <source>
        <strain evidence="3 4">OK461</strain>
    </source>
</reference>
<gene>
    <name evidence="3" type="ORF">SAMN02787118_108162</name>
</gene>
<evidence type="ECO:0000313" key="4">
    <source>
        <dbReference type="Proteomes" id="UP000181942"/>
    </source>
</evidence>
<dbReference type="RefSeq" id="WP_075029123.1">
    <property type="nucleotide sequence ID" value="NZ_FONR01000008.1"/>
</dbReference>
<evidence type="ECO:0000256" key="1">
    <source>
        <dbReference type="SAM" id="MobiDB-lite"/>
    </source>
</evidence>
<dbReference type="InterPro" id="IPR011991">
    <property type="entry name" value="ArsR-like_HTH"/>
</dbReference>
<dbReference type="InterPro" id="IPR039422">
    <property type="entry name" value="MarR/SlyA-like"/>
</dbReference>
<dbReference type="GO" id="GO:0003677">
    <property type="term" value="F:DNA binding"/>
    <property type="evidence" value="ECO:0007669"/>
    <property type="project" value="UniProtKB-KW"/>
</dbReference>
<dbReference type="InterPro" id="IPR036390">
    <property type="entry name" value="WH_DNA-bd_sf"/>
</dbReference>
<sequence length="164" mass="17903">MSTSVDEAVRALLLLMPRMVGRAKRIPVPEELQSLALAPRHLSLLSYLLFDGPLTVNDLAARLEVAPTTVSLMVGELSGKGILERREDPADRRRRIVSITDAQRPSISRWLARGATAWRQALEPLTPDQRQLVIDTLRAYEAAAAETDSAPEAGTESVTEGPVP</sequence>
<feature type="compositionally biased region" description="Low complexity" evidence="1">
    <location>
        <begin position="144"/>
        <end position="153"/>
    </location>
</feature>
<evidence type="ECO:0000313" key="3">
    <source>
        <dbReference type="EMBL" id="SFF54362.1"/>
    </source>
</evidence>
<dbReference type="GO" id="GO:0006950">
    <property type="term" value="P:response to stress"/>
    <property type="evidence" value="ECO:0007669"/>
    <property type="project" value="TreeGrafter"/>
</dbReference>
<keyword evidence="3" id="KW-0238">DNA-binding</keyword>
<dbReference type="Pfam" id="PF12802">
    <property type="entry name" value="MarR_2"/>
    <property type="match status" value="1"/>
</dbReference>
<name>A0A1I2JHP7_9ACTN</name>
<dbReference type="EMBL" id="FONR01000008">
    <property type="protein sequence ID" value="SFF54362.1"/>
    <property type="molecule type" value="Genomic_DNA"/>
</dbReference>
<dbReference type="CDD" id="cd00090">
    <property type="entry name" value="HTH_ARSR"/>
    <property type="match status" value="1"/>
</dbReference>
<dbReference type="InterPro" id="IPR000835">
    <property type="entry name" value="HTH_MarR-typ"/>
</dbReference>
<organism evidence="3 4">
    <name type="scientific">Streptomyces mirabilis</name>
    <dbReference type="NCBI Taxonomy" id="68239"/>
    <lineage>
        <taxon>Bacteria</taxon>
        <taxon>Bacillati</taxon>
        <taxon>Actinomycetota</taxon>
        <taxon>Actinomycetes</taxon>
        <taxon>Kitasatosporales</taxon>
        <taxon>Streptomycetaceae</taxon>
        <taxon>Streptomyces</taxon>
    </lineage>
</organism>
<accession>A0A1I2JHP7</accession>
<proteinExistence type="predicted"/>
<protein>
    <submittedName>
        <fullName evidence="3">DNA-binding transcriptional regulator, MarR family</fullName>
    </submittedName>
</protein>
<evidence type="ECO:0000259" key="2">
    <source>
        <dbReference type="PROSITE" id="PS50995"/>
    </source>
</evidence>
<dbReference type="AlphaFoldDB" id="A0A1I2JHP7"/>
<dbReference type="OrthoDB" id="4547383at2"/>
<feature type="region of interest" description="Disordered" evidence="1">
    <location>
        <begin position="144"/>
        <end position="164"/>
    </location>
</feature>
<dbReference type="PANTHER" id="PTHR33164:SF43">
    <property type="entry name" value="HTH-TYPE TRANSCRIPTIONAL REPRESSOR YETL"/>
    <property type="match status" value="1"/>
</dbReference>
<dbReference type="Proteomes" id="UP000181942">
    <property type="component" value="Unassembled WGS sequence"/>
</dbReference>
<dbReference type="SMART" id="SM00347">
    <property type="entry name" value="HTH_MARR"/>
    <property type="match status" value="1"/>
</dbReference>
<dbReference type="SUPFAM" id="SSF46785">
    <property type="entry name" value="Winged helix' DNA-binding domain"/>
    <property type="match status" value="1"/>
</dbReference>
<dbReference type="GO" id="GO:0003700">
    <property type="term" value="F:DNA-binding transcription factor activity"/>
    <property type="evidence" value="ECO:0007669"/>
    <property type="project" value="InterPro"/>
</dbReference>